<dbReference type="EMBL" id="JRKL02000950">
    <property type="protein sequence ID" value="KAF3967079.1"/>
    <property type="molecule type" value="Genomic_DNA"/>
</dbReference>
<feature type="region of interest" description="Disordered" evidence="1">
    <location>
        <begin position="108"/>
        <end position="176"/>
    </location>
</feature>
<proteinExistence type="predicted"/>
<evidence type="ECO:0000313" key="3">
    <source>
        <dbReference type="EMBL" id="KAF3967079.1"/>
    </source>
</evidence>
<reference evidence="3" key="1">
    <citation type="submission" date="2020-03" db="EMBL/GenBank/DDBJ databases">
        <title>Castanea mollissima Vanexum genome sequencing.</title>
        <authorList>
            <person name="Staton M."/>
        </authorList>
    </citation>
    <scope>NUCLEOTIDE SEQUENCE</scope>
    <source>
        <tissue evidence="3">Leaf</tissue>
    </source>
</reference>
<sequence length="268" mass="28898">MKSLPLFAISTVSLAAMTVAVQGRLHYFAIHLAIISKLQDVHATPSPSPSVAQMPDVRTDAPTDQNLTKLQPNDSIVVNFGVSPTAEGSASSAHGQFLAVLTQPNGTAHYTQDPITPTNNTGPIGAPKSPDSPVLASIEPQSHTTSSHFDASNTSSSPPHLSTSDPSCRPSPPATNQILQKSKQLKRKITDQEVAHFVKRLKKTTNESEVVYFDPQTATLIPYSRLEYFILAERDKPTIVYSTKVRDSSSFSVPMAEEVGLIKPPTFP</sequence>
<gene>
    <name evidence="3" type="ORF">CMV_008881</name>
</gene>
<evidence type="ECO:0000256" key="1">
    <source>
        <dbReference type="SAM" id="MobiDB-lite"/>
    </source>
</evidence>
<dbReference type="Proteomes" id="UP000737018">
    <property type="component" value="Unassembled WGS sequence"/>
</dbReference>
<dbReference type="AlphaFoldDB" id="A0A8J4VZ65"/>
<evidence type="ECO:0000256" key="2">
    <source>
        <dbReference type="SAM" id="SignalP"/>
    </source>
</evidence>
<protein>
    <submittedName>
        <fullName evidence="3">Uncharacterized protein</fullName>
    </submittedName>
</protein>
<feature type="compositionally biased region" description="Polar residues" evidence="1">
    <location>
        <begin position="139"/>
        <end position="166"/>
    </location>
</feature>
<accession>A0A8J4VZ65</accession>
<organism evidence="3 4">
    <name type="scientific">Castanea mollissima</name>
    <name type="common">Chinese chestnut</name>
    <dbReference type="NCBI Taxonomy" id="60419"/>
    <lineage>
        <taxon>Eukaryota</taxon>
        <taxon>Viridiplantae</taxon>
        <taxon>Streptophyta</taxon>
        <taxon>Embryophyta</taxon>
        <taxon>Tracheophyta</taxon>
        <taxon>Spermatophyta</taxon>
        <taxon>Magnoliopsida</taxon>
        <taxon>eudicotyledons</taxon>
        <taxon>Gunneridae</taxon>
        <taxon>Pentapetalae</taxon>
        <taxon>rosids</taxon>
        <taxon>fabids</taxon>
        <taxon>Fagales</taxon>
        <taxon>Fagaceae</taxon>
        <taxon>Castanea</taxon>
    </lineage>
</organism>
<name>A0A8J4VZ65_9ROSI</name>
<feature type="compositionally biased region" description="Polar residues" evidence="1">
    <location>
        <begin position="108"/>
        <end position="122"/>
    </location>
</feature>
<comment type="caution">
    <text evidence="3">The sequence shown here is derived from an EMBL/GenBank/DDBJ whole genome shotgun (WGS) entry which is preliminary data.</text>
</comment>
<feature type="chain" id="PRO_5035258246" evidence="2">
    <location>
        <begin position="21"/>
        <end position="268"/>
    </location>
</feature>
<feature type="signal peptide" evidence="2">
    <location>
        <begin position="1"/>
        <end position="20"/>
    </location>
</feature>
<keyword evidence="2" id="KW-0732">Signal</keyword>
<keyword evidence="4" id="KW-1185">Reference proteome</keyword>
<evidence type="ECO:0000313" key="4">
    <source>
        <dbReference type="Proteomes" id="UP000737018"/>
    </source>
</evidence>